<evidence type="ECO:0000313" key="1">
    <source>
        <dbReference type="EMBL" id="OIR04582.1"/>
    </source>
</evidence>
<organism evidence="1">
    <name type="scientific">mine drainage metagenome</name>
    <dbReference type="NCBI Taxonomy" id="410659"/>
    <lineage>
        <taxon>unclassified sequences</taxon>
        <taxon>metagenomes</taxon>
        <taxon>ecological metagenomes</taxon>
    </lineage>
</organism>
<sequence>MDSQDFELMIRQDAEVQKVFLSTLEWLIAVTNRYYSPIEFGLVHISFGHQHDLGEAYGAVDAIWQLVKFTSTFKKAFRKTDLVARIGIDYWIIVPYTPASEGIYEKVLGTLKLAEHEGLQVVERRTSIFTLSILLKKLEKSLTELNALEFLAHLKENRETYAKHTFVLPPAPRSDLAV</sequence>
<protein>
    <recommendedName>
        <fullName evidence="2">GGDEF domain-containing protein</fullName>
    </recommendedName>
</protein>
<gene>
    <name evidence="1" type="ORF">GALL_132520</name>
</gene>
<name>A0A1J5SX31_9ZZZZ</name>
<accession>A0A1J5SX31</accession>
<dbReference type="AlphaFoldDB" id="A0A1J5SX31"/>
<dbReference type="EMBL" id="MLJW01000056">
    <property type="protein sequence ID" value="OIR04582.1"/>
    <property type="molecule type" value="Genomic_DNA"/>
</dbReference>
<evidence type="ECO:0008006" key="2">
    <source>
        <dbReference type="Google" id="ProtNLM"/>
    </source>
</evidence>
<comment type="caution">
    <text evidence="1">The sequence shown here is derived from an EMBL/GenBank/DDBJ whole genome shotgun (WGS) entry which is preliminary data.</text>
</comment>
<reference evidence="1" key="1">
    <citation type="submission" date="2016-10" db="EMBL/GenBank/DDBJ databases">
        <title>Sequence of Gallionella enrichment culture.</title>
        <authorList>
            <person name="Poehlein A."/>
            <person name="Muehling M."/>
            <person name="Daniel R."/>
        </authorList>
    </citation>
    <scope>NUCLEOTIDE SEQUENCE</scope>
</reference>
<proteinExistence type="predicted"/>